<dbReference type="Gene3D" id="1.20.1250.20">
    <property type="entry name" value="MFS general substrate transporter like domains"/>
    <property type="match status" value="2"/>
</dbReference>
<dbReference type="PROSITE" id="PS00216">
    <property type="entry name" value="SUGAR_TRANSPORT_1"/>
    <property type="match status" value="1"/>
</dbReference>
<gene>
    <name evidence="7" type="ORF">HY076_06755</name>
</gene>
<organism evidence="7 8">
    <name type="scientific">Eiseniibacteriota bacterium</name>
    <dbReference type="NCBI Taxonomy" id="2212470"/>
    <lineage>
        <taxon>Bacteria</taxon>
        <taxon>Candidatus Eiseniibacteriota</taxon>
    </lineage>
</organism>
<dbReference type="GO" id="GO:0022857">
    <property type="term" value="F:transmembrane transporter activity"/>
    <property type="evidence" value="ECO:0007669"/>
    <property type="project" value="InterPro"/>
</dbReference>
<dbReference type="GO" id="GO:0016020">
    <property type="term" value="C:membrane"/>
    <property type="evidence" value="ECO:0007669"/>
    <property type="project" value="UniProtKB-SubCell"/>
</dbReference>
<evidence type="ECO:0000256" key="1">
    <source>
        <dbReference type="ARBA" id="ARBA00004141"/>
    </source>
</evidence>
<feature type="transmembrane region" description="Helical" evidence="5">
    <location>
        <begin position="30"/>
        <end position="48"/>
    </location>
</feature>
<dbReference type="AlphaFoldDB" id="A0A9D6L7B5"/>
<name>A0A9D6L7B5_UNCEI</name>
<feature type="transmembrane region" description="Helical" evidence="5">
    <location>
        <begin position="384"/>
        <end position="404"/>
    </location>
</feature>
<dbReference type="Pfam" id="PF07690">
    <property type="entry name" value="MFS_1"/>
    <property type="match status" value="2"/>
</dbReference>
<comment type="subcellular location">
    <subcellularLocation>
        <location evidence="1">Membrane</location>
        <topology evidence="1">Multi-pass membrane protein</topology>
    </subcellularLocation>
</comment>
<evidence type="ECO:0000256" key="5">
    <source>
        <dbReference type="SAM" id="Phobius"/>
    </source>
</evidence>
<dbReference type="InterPro" id="IPR005829">
    <property type="entry name" value="Sugar_transporter_CS"/>
</dbReference>
<comment type="caution">
    <text evidence="7">The sequence shown here is derived from an EMBL/GenBank/DDBJ whole genome shotgun (WGS) entry which is preliminary data.</text>
</comment>
<dbReference type="SUPFAM" id="SSF103473">
    <property type="entry name" value="MFS general substrate transporter"/>
    <property type="match status" value="1"/>
</dbReference>
<feature type="transmembrane region" description="Helical" evidence="5">
    <location>
        <begin position="233"/>
        <end position="254"/>
    </location>
</feature>
<dbReference type="EMBL" id="JACQAY010000219">
    <property type="protein sequence ID" value="MBI3539956.1"/>
    <property type="molecule type" value="Genomic_DNA"/>
</dbReference>
<reference evidence="7" key="1">
    <citation type="submission" date="2020-07" db="EMBL/GenBank/DDBJ databases">
        <title>Huge and variable diversity of episymbiotic CPR bacteria and DPANN archaea in groundwater ecosystems.</title>
        <authorList>
            <person name="He C.Y."/>
            <person name="Keren R."/>
            <person name="Whittaker M."/>
            <person name="Farag I.F."/>
            <person name="Doudna J."/>
            <person name="Cate J.H.D."/>
            <person name="Banfield J.F."/>
        </authorList>
    </citation>
    <scope>NUCLEOTIDE SEQUENCE</scope>
    <source>
        <strain evidence="7">NC_groundwater_928_Pr1_S-0.2um_72_17</strain>
    </source>
</reference>
<evidence type="ECO:0000256" key="3">
    <source>
        <dbReference type="ARBA" id="ARBA00022989"/>
    </source>
</evidence>
<sequence length="431" mass="45795">MSPLAAAWTDYRDAVARFSRPARLYLLTELLAWTCHGIFAVVFNLYLLDGGWRESLIGRAISINGLGMALAALPAGLIADRWGRRRCLILGAIIDAVGQMTRASSFAPAAVFAGSLCAGAGQSLLATAGAPFLTEHSTPRERTHLFSTFFATALVAGVIGSALGGEIPVLLGAVPGALHPDRLHAYRGALWIAALLNASALLPLLRMGRLVEPSLADTRGATDPIERRRLIPIGVNACLIGAGAGLVIPFMNLYFARRFACSSSQIGAFFSIAAVFTAIAALIGPVLARRFGKLRTAVASQLLSLPFLVTLGLERRLDVAVVAFWMRATLMQASTPLVQAFVMEALPVSLRARATSLINMVWNIGWAVSATLAGLIIQRFGYDVPFFFTAGLYATAAITFYLSFRNVAETGPATEVPEEAMGTRGEGAVTE</sequence>
<feature type="transmembrane region" description="Helical" evidence="5">
    <location>
        <begin position="266"/>
        <end position="287"/>
    </location>
</feature>
<dbReference type="PROSITE" id="PS50850">
    <property type="entry name" value="MFS"/>
    <property type="match status" value="1"/>
</dbReference>
<keyword evidence="2 5" id="KW-0812">Transmembrane</keyword>
<keyword evidence="3 5" id="KW-1133">Transmembrane helix</keyword>
<dbReference type="InterPro" id="IPR036259">
    <property type="entry name" value="MFS_trans_sf"/>
</dbReference>
<protein>
    <submittedName>
        <fullName evidence="7">MFS transporter</fullName>
    </submittedName>
</protein>
<evidence type="ECO:0000259" key="6">
    <source>
        <dbReference type="PROSITE" id="PS50850"/>
    </source>
</evidence>
<dbReference type="PANTHER" id="PTHR23525:SF1">
    <property type="entry name" value="NODULIN-LIKE DOMAIN-CONTAINING PROTEIN"/>
    <property type="match status" value="1"/>
</dbReference>
<evidence type="ECO:0000256" key="4">
    <source>
        <dbReference type="ARBA" id="ARBA00023136"/>
    </source>
</evidence>
<accession>A0A9D6L7B5</accession>
<evidence type="ECO:0000313" key="7">
    <source>
        <dbReference type="EMBL" id="MBI3539956.1"/>
    </source>
</evidence>
<keyword evidence="4 5" id="KW-0472">Membrane</keyword>
<feature type="transmembrane region" description="Helical" evidence="5">
    <location>
        <begin position="185"/>
        <end position="205"/>
    </location>
</feature>
<dbReference type="InterPro" id="IPR011701">
    <property type="entry name" value="MFS"/>
</dbReference>
<feature type="transmembrane region" description="Helical" evidence="5">
    <location>
        <begin position="60"/>
        <end position="79"/>
    </location>
</feature>
<feature type="transmembrane region" description="Helical" evidence="5">
    <location>
        <begin position="145"/>
        <end position="165"/>
    </location>
</feature>
<dbReference type="InterPro" id="IPR020846">
    <property type="entry name" value="MFS_dom"/>
</dbReference>
<feature type="domain" description="Major facilitator superfamily (MFS) profile" evidence="6">
    <location>
        <begin position="21"/>
        <end position="408"/>
    </location>
</feature>
<dbReference type="PANTHER" id="PTHR23525">
    <property type="entry name" value="TRANSPORTER, PUTATIVE-RELATED"/>
    <property type="match status" value="1"/>
</dbReference>
<proteinExistence type="predicted"/>
<evidence type="ECO:0000313" key="8">
    <source>
        <dbReference type="Proteomes" id="UP000807850"/>
    </source>
</evidence>
<dbReference type="Proteomes" id="UP000807850">
    <property type="component" value="Unassembled WGS sequence"/>
</dbReference>
<evidence type="ECO:0000256" key="2">
    <source>
        <dbReference type="ARBA" id="ARBA00022692"/>
    </source>
</evidence>
<feature type="transmembrane region" description="Helical" evidence="5">
    <location>
        <begin position="354"/>
        <end position="378"/>
    </location>
</feature>